<dbReference type="SUPFAM" id="SSF103196">
    <property type="entry name" value="Roadblock/LC7 domain"/>
    <property type="match status" value="1"/>
</dbReference>
<dbReference type="InterPro" id="IPR053141">
    <property type="entry name" value="Mycobact_SerProt_Inhib_Rv3364c"/>
</dbReference>
<reference evidence="2 3" key="1">
    <citation type="journal article" date="2014" name="Int. J. Syst. Evol. Microbiol.">
        <title>Streptomyces hoynatensis sp. nov., isolated from deep marine sediment.</title>
        <authorList>
            <person name="Veyisoglu A."/>
            <person name="Sahin N."/>
        </authorList>
    </citation>
    <scope>NUCLEOTIDE SEQUENCE [LARGE SCALE GENOMIC DNA]</scope>
    <source>
        <strain evidence="2 3">KCTC 29097</strain>
    </source>
</reference>
<evidence type="ECO:0000259" key="1">
    <source>
        <dbReference type="SMART" id="SM00960"/>
    </source>
</evidence>
<dbReference type="Gene3D" id="3.30.450.30">
    <property type="entry name" value="Dynein light chain 2a, cytoplasmic"/>
    <property type="match status" value="1"/>
</dbReference>
<dbReference type="InterPro" id="IPR004942">
    <property type="entry name" value="Roadblock/LAMTOR2_dom"/>
</dbReference>
<organism evidence="2 3">
    <name type="scientific">Streptomyces hoynatensis</name>
    <dbReference type="NCBI Taxonomy" id="1141874"/>
    <lineage>
        <taxon>Bacteria</taxon>
        <taxon>Bacillati</taxon>
        <taxon>Actinomycetota</taxon>
        <taxon>Actinomycetes</taxon>
        <taxon>Kitasatosporales</taxon>
        <taxon>Streptomycetaceae</taxon>
        <taxon>Streptomyces</taxon>
    </lineage>
</organism>
<dbReference type="SMART" id="SM00960">
    <property type="entry name" value="Robl_LC7"/>
    <property type="match status" value="1"/>
</dbReference>
<sequence>MTSQTPTAPDALSSGGQDLHWLLRRLVDQVPGVVSVAVVSADGLPLLSSESARAQESGRPRHSMTGPLGAAADLATVVSGLGSLTTGAASLMEGGQVRQTLVAMEAGNLLVMTISDGSLLGVYTEPEADMSVVTYHMALFVGHAGHLLTPQLRAELRQSTPRPLPR</sequence>
<evidence type="ECO:0000313" key="2">
    <source>
        <dbReference type="EMBL" id="RKN40449.1"/>
    </source>
</evidence>
<gene>
    <name evidence="2" type="ORF">D7294_18565</name>
</gene>
<dbReference type="RefSeq" id="WP_120681159.1">
    <property type="nucleotide sequence ID" value="NZ_RBAL01000010.1"/>
</dbReference>
<dbReference type="Proteomes" id="UP000272474">
    <property type="component" value="Unassembled WGS sequence"/>
</dbReference>
<protein>
    <submittedName>
        <fullName evidence="2">Roadblock/LC7 domain-containing protein</fullName>
    </submittedName>
</protein>
<dbReference type="EMBL" id="RBAL01000010">
    <property type="protein sequence ID" value="RKN40449.1"/>
    <property type="molecule type" value="Genomic_DNA"/>
</dbReference>
<dbReference type="OrthoDB" id="5187023at2"/>
<keyword evidence="3" id="KW-1185">Reference proteome</keyword>
<proteinExistence type="predicted"/>
<dbReference type="AlphaFoldDB" id="A0A3A9YXB5"/>
<dbReference type="PANTHER" id="PTHR36222">
    <property type="entry name" value="SERINE PROTEASE INHIBITOR RV3364C"/>
    <property type="match status" value="1"/>
</dbReference>
<dbReference type="Pfam" id="PF03259">
    <property type="entry name" value="Robl_LC7"/>
    <property type="match status" value="1"/>
</dbReference>
<feature type="domain" description="Roadblock/LAMTOR2" evidence="1">
    <location>
        <begin position="20"/>
        <end position="124"/>
    </location>
</feature>
<name>A0A3A9YXB5_9ACTN</name>
<comment type="caution">
    <text evidence="2">The sequence shown here is derived from an EMBL/GenBank/DDBJ whole genome shotgun (WGS) entry which is preliminary data.</text>
</comment>
<accession>A0A3A9YXB5</accession>
<dbReference type="PANTHER" id="PTHR36222:SF1">
    <property type="entry name" value="SERINE PROTEASE INHIBITOR RV3364C"/>
    <property type="match status" value="1"/>
</dbReference>
<evidence type="ECO:0000313" key="3">
    <source>
        <dbReference type="Proteomes" id="UP000272474"/>
    </source>
</evidence>